<organism evidence="1">
    <name type="scientific">Xenorhabdus bovienii str. oregonense</name>
    <dbReference type="NCBI Taxonomy" id="1398202"/>
    <lineage>
        <taxon>Bacteria</taxon>
        <taxon>Pseudomonadati</taxon>
        <taxon>Pseudomonadota</taxon>
        <taxon>Gammaproteobacteria</taxon>
        <taxon>Enterobacterales</taxon>
        <taxon>Morganellaceae</taxon>
        <taxon>Xenorhabdus</taxon>
    </lineage>
</organism>
<comment type="caution">
    <text evidence="1">The sequence shown here is derived from an EMBL/GenBank/DDBJ whole genome shotgun (WGS) entry which is preliminary data.</text>
</comment>
<dbReference type="AlphaFoldDB" id="A0A077P6K2"/>
<gene>
    <name evidence="1" type="ORF">XBO1_2400011</name>
</gene>
<protein>
    <submittedName>
        <fullName evidence="1">Uncharacterized protein</fullName>
    </submittedName>
</protein>
<evidence type="ECO:0000313" key="1">
    <source>
        <dbReference type="EMBL" id="CDH06710.1"/>
    </source>
</evidence>
<reference evidence="1" key="1">
    <citation type="submission" date="2013-07" db="EMBL/GenBank/DDBJ databases">
        <title>Sub-species coevolution in mutualistic symbiosis.</title>
        <authorList>
            <person name="Murfin K."/>
            <person name="Klassen J."/>
            <person name="Lee M."/>
            <person name="Forst S."/>
            <person name="Stock P."/>
            <person name="Goodrich-Blair H."/>
        </authorList>
    </citation>
    <scope>NUCLEOTIDE SEQUENCE [LARGE SCALE GENOMIC DNA]</scope>
    <source>
        <strain evidence="1">Oregonense</strain>
    </source>
</reference>
<accession>A0A077P6K2</accession>
<dbReference type="Proteomes" id="UP000028483">
    <property type="component" value="Unassembled WGS sequence"/>
</dbReference>
<name>A0A077P6K2_XENBV</name>
<proteinExistence type="predicted"/>
<sequence length="62" mass="6820">MIVANWLNFYLDRKIVGYCAAAVGHDQAVRAIGQGEPDGLVTTVLMFKHGSCLFLVVGHLRF</sequence>
<dbReference type="EMBL" id="CBSX010000158">
    <property type="protein sequence ID" value="CDH06710.1"/>
    <property type="molecule type" value="Genomic_DNA"/>
</dbReference>
<dbReference type="HOGENOM" id="CLU_2903316_0_0_6"/>